<dbReference type="STRING" id="1108812.AWC16_02050"/>
<reference evidence="1 2" key="1">
    <citation type="submission" date="2016-01" db="EMBL/GenBank/DDBJ databases">
        <title>The new phylogeny of the genus Mycobacterium.</title>
        <authorList>
            <person name="Tarcisio F."/>
            <person name="Conor M."/>
            <person name="Antonella G."/>
            <person name="Elisabetta G."/>
            <person name="Giulia F.S."/>
            <person name="Sara T."/>
            <person name="Anna F."/>
            <person name="Clotilde B."/>
            <person name="Roberto B."/>
            <person name="Veronica D.S."/>
            <person name="Fabio R."/>
            <person name="Monica P."/>
            <person name="Olivier J."/>
            <person name="Enrico T."/>
            <person name="Nicola S."/>
        </authorList>
    </citation>
    <scope>NUCLEOTIDE SEQUENCE [LARGE SCALE GENOMIC DNA]</scope>
    <source>
        <strain evidence="1 2">DSM 45394</strain>
    </source>
</reference>
<sequence length="344" mass="37950">MTTLDTAYLRDAADYWERTANLWDETFTDVHRRVSNPAGTPWQGPGQEGAQQRAYDDMVKVRTPADQLHQASGIARRGDQALQFCKRAVLSAVREAEDDGFDVGEDYSVTDRSQGGSPAYRAARQTAAQQHASFIRHKVAALAAKDHEIATQVAATEGLDKVVFDEPDHTVRLAGWDRPLSPWPPGPPRDDVIAEATDLAGNHVILRRGYWNSDQPNGGWGWDKVSGKHGITNPNVLTDLISHSVPKIKEGNTLVYEVPIERTEARVRRLGPIRWTEFHRTGEILTIRIVADIGEPRPDVYGGGQKGVITMYPLKGGSGVIDMAPGWTKVPEWVNTHFPVPDGA</sequence>
<proteinExistence type="predicted"/>
<organism evidence="1 2">
    <name type="scientific">Mycolicibacter longobardus</name>
    <dbReference type="NCBI Taxonomy" id="1108812"/>
    <lineage>
        <taxon>Bacteria</taxon>
        <taxon>Bacillati</taxon>
        <taxon>Actinomycetota</taxon>
        <taxon>Actinomycetes</taxon>
        <taxon>Mycobacteriales</taxon>
        <taxon>Mycobacteriaceae</taxon>
        <taxon>Mycolicibacter</taxon>
    </lineage>
</organism>
<keyword evidence="2" id="KW-1185">Reference proteome</keyword>
<evidence type="ECO:0000313" key="1">
    <source>
        <dbReference type="EMBL" id="ORW14298.1"/>
    </source>
</evidence>
<dbReference type="AlphaFoldDB" id="A0A1X1YT55"/>
<gene>
    <name evidence="1" type="ORF">AWC16_02050</name>
</gene>
<name>A0A1X1YT55_9MYCO</name>
<dbReference type="Proteomes" id="UP000193866">
    <property type="component" value="Unassembled WGS sequence"/>
</dbReference>
<accession>A0A1X1YT55</accession>
<evidence type="ECO:0000313" key="2">
    <source>
        <dbReference type="Proteomes" id="UP000193866"/>
    </source>
</evidence>
<protein>
    <submittedName>
        <fullName evidence="1">Uncharacterized protein</fullName>
    </submittedName>
</protein>
<dbReference type="EMBL" id="LQPG01000004">
    <property type="protein sequence ID" value="ORW14298.1"/>
    <property type="molecule type" value="Genomic_DNA"/>
</dbReference>
<comment type="caution">
    <text evidence="1">The sequence shown here is derived from an EMBL/GenBank/DDBJ whole genome shotgun (WGS) entry which is preliminary data.</text>
</comment>